<feature type="transmembrane region" description="Helical" evidence="8">
    <location>
        <begin position="163"/>
        <end position="183"/>
    </location>
</feature>
<dbReference type="Gene3D" id="1.20.1250.20">
    <property type="entry name" value="MFS general substrate transporter like domains"/>
    <property type="match status" value="2"/>
</dbReference>
<evidence type="ECO:0000256" key="8">
    <source>
        <dbReference type="SAM" id="Phobius"/>
    </source>
</evidence>
<evidence type="ECO:0000256" key="2">
    <source>
        <dbReference type="ARBA" id="ARBA00022448"/>
    </source>
</evidence>
<feature type="transmembrane region" description="Helical" evidence="8">
    <location>
        <begin position="249"/>
        <end position="268"/>
    </location>
</feature>
<accession>A0A929N0G9</accession>
<name>A0A929N0G9_9ACTO</name>
<evidence type="ECO:0000313" key="10">
    <source>
        <dbReference type="Proteomes" id="UP000718630"/>
    </source>
</evidence>
<evidence type="ECO:0000313" key="9">
    <source>
        <dbReference type="EMBL" id="MBF0939953.1"/>
    </source>
</evidence>
<dbReference type="GO" id="GO:0022857">
    <property type="term" value="F:transmembrane transporter activity"/>
    <property type="evidence" value="ECO:0007669"/>
    <property type="project" value="InterPro"/>
</dbReference>
<evidence type="ECO:0000256" key="1">
    <source>
        <dbReference type="ARBA" id="ARBA00004651"/>
    </source>
</evidence>
<dbReference type="InterPro" id="IPR011701">
    <property type="entry name" value="MFS"/>
</dbReference>
<evidence type="ECO:0000256" key="5">
    <source>
        <dbReference type="ARBA" id="ARBA00022989"/>
    </source>
</evidence>
<feature type="transmembrane region" description="Helical" evidence="8">
    <location>
        <begin position="217"/>
        <end position="237"/>
    </location>
</feature>
<dbReference type="GO" id="GO:0005886">
    <property type="term" value="C:plasma membrane"/>
    <property type="evidence" value="ECO:0007669"/>
    <property type="project" value="UniProtKB-SubCell"/>
</dbReference>
<evidence type="ECO:0000256" key="4">
    <source>
        <dbReference type="ARBA" id="ARBA00022692"/>
    </source>
</evidence>
<dbReference type="AlphaFoldDB" id="A0A929N0G9"/>
<dbReference type="Pfam" id="PF07690">
    <property type="entry name" value="MFS_1"/>
    <property type="match status" value="1"/>
</dbReference>
<feature type="transmembrane region" description="Helical" evidence="8">
    <location>
        <begin position="366"/>
        <end position="393"/>
    </location>
</feature>
<comment type="caution">
    <text evidence="9">The sequence shown here is derived from an EMBL/GenBank/DDBJ whole genome shotgun (WGS) entry which is preliminary data.</text>
</comment>
<keyword evidence="3" id="KW-1003">Cell membrane</keyword>
<proteinExistence type="predicted"/>
<keyword evidence="2" id="KW-0813">Transport</keyword>
<dbReference type="SUPFAM" id="SSF103473">
    <property type="entry name" value="MFS general substrate transporter"/>
    <property type="match status" value="1"/>
</dbReference>
<feature type="transmembrane region" description="Helical" evidence="8">
    <location>
        <begin position="102"/>
        <end position="125"/>
    </location>
</feature>
<feature type="transmembrane region" description="Helical" evidence="8">
    <location>
        <begin position="342"/>
        <end position="360"/>
    </location>
</feature>
<sequence>MPSNAVPLGEKSWGRRVLDSAALASGAEQVVDFVLPLFAGAHLGLSPGQTGVLVAVEQLVAFLARPVAAAVVDRADRSTVAGVGAAAWAVGCGLYALSTGLLLAACAALVTGAAGAFVWIGIRAIVGERLRVDSGAFAELMAAEEAGGWIVLVPAVVLVPVVGYQWVFAGVAACCVLASWNLLSGRREGGARMSASSPAAAPVREERREAAVSLRPMLVAVAVTMSAESAIGLLLILHLQRGFELEITQIAYVFLPGAVMMSALPPYLHRLVVALGRRRALALGSALSAVFALALALAPSPLWIGAAWVLSATAWSLVVPVQQSAITESVGPERLGRGLGMYEAACLVGQFAGSAAAGFLYGKGSWMLACVVCAAVIASGGLLVPLALGRLGVADRPAPRPRRSRPDRSSEQLGSTSAEPDGGAPAAGGGGRTRPKSRTAILSEFLWRTGIFGAARLVVWALPNVLGVELAPAVQVGMRVWTTAYVIDIIWTAWELLDSSE</sequence>
<keyword evidence="6 8" id="KW-0472">Membrane</keyword>
<protein>
    <submittedName>
        <fullName evidence="9">MFS transporter</fullName>
    </submittedName>
</protein>
<feature type="transmembrane region" description="Helical" evidence="8">
    <location>
        <begin position="280"/>
        <end position="297"/>
    </location>
</feature>
<dbReference type="InterPro" id="IPR050171">
    <property type="entry name" value="MFS_Transporters"/>
</dbReference>
<dbReference type="Proteomes" id="UP000718630">
    <property type="component" value="Unassembled WGS sequence"/>
</dbReference>
<dbReference type="EMBL" id="JABZFZ010000140">
    <property type="protein sequence ID" value="MBF0939953.1"/>
    <property type="molecule type" value="Genomic_DNA"/>
</dbReference>
<dbReference type="PANTHER" id="PTHR23517">
    <property type="entry name" value="RESISTANCE PROTEIN MDTM, PUTATIVE-RELATED-RELATED"/>
    <property type="match status" value="1"/>
</dbReference>
<gene>
    <name evidence="9" type="ORF">HXK03_03640</name>
</gene>
<feature type="transmembrane region" description="Helical" evidence="8">
    <location>
        <begin position="137"/>
        <end position="157"/>
    </location>
</feature>
<feature type="region of interest" description="Disordered" evidence="7">
    <location>
        <begin position="396"/>
        <end position="436"/>
    </location>
</feature>
<comment type="subcellular location">
    <subcellularLocation>
        <location evidence="1">Cell membrane</location>
        <topology evidence="1">Multi-pass membrane protein</topology>
    </subcellularLocation>
</comment>
<keyword evidence="5 8" id="KW-1133">Transmembrane helix</keyword>
<organism evidence="9 10">
    <name type="scientific">Schaalia georgiae</name>
    <dbReference type="NCBI Taxonomy" id="52768"/>
    <lineage>
        <taxon>Bacteria</taxon>
        <taxon>Bacillati</taxon>
        <taxon>Actinomycetota</taxon>
        <taxon>Actinomycetes</taxon>
        <taxon>Actinomycetales</taxon>
        <taxon>Actinomycetaceae</taxon>
        <taxon>Schaalia</taxon>
    </lineage>
</organism>
<dbReference type="InterPro" id="IPR036259">
    <property type="entry name" value="MFS_trans_sf"/>
</dbReference>
<evidence type="ECO:0000256" key="6">
    <source>
        <dbReference type="ARBA" id="ARBA00023136"/>
    </source>
</evidence>
<evidence type="ECO:0000256" key="7">
    <source>
        <dbReference type="SAM" id="MobiDB-lite"/>
    </source>
</evidence>
<reference evidence="9" key="1">
    <citation type="submission" date="2020-04" db="EMBL/GenBank/DDBJ databases">
        <title>Deep metagenomics examines the oral microbiome during advanced dental caries in children, revealing novel taxa and co-occurrences with host molecules.</title>
        <authorList>
            <person name="Baker J.L."/>
            <person name="Morton J.T."/>
            <person name="Dinis M."/>
            <person name="Alvarez R."/>
            <person name="Tran N.C."/>
            <person name="Knight R."/>
            <person name="Edlund A."/>
        </authorList>
    </citation>
    <scope>NUCLEOTIDE SEQUENCE</scope>
    <source>
        <strain evidence="9">JCVI_32_bin.64</strain>
    </source>
</reference>
<keyword evidence="4 8" id="KW-0812">Transmembrane</keyword>
<dbReference type="PANTHER" id="PTHR23517:SF3">
    <property type="entry name" value="INTEGRAL MEMBRANE TRANSPORT PROTEIN"/>
    <property type="match status" value="1"/>
</dbReference>
<evidence type="ECO:0000256" key="3">
    <source>
        <dbReference type="ARBA" id="ARBA00022475"/>
    </source>
</evidence>